<feature type="region of interest" description="Disordered" evidence="7">
    <location>
        <begin position="201"/>
        <end position="232"/>
    </location>
</feature>
<dbReference type="OrthoDB" id="49151at2759"/>
<accession>A0A9P7KFB5</accession>
<feature type="region of interest" description="Disordered" evidence="7">
    <location>
        <begin position="1"/>
        <end position="30"/>
    </location>
</feature>
<gene>
    <name evidence="8" type="ORF">DXG03_004962</name>
</gene>
<dbReference type="EMBL" id="JABCKV010000003">
    <property type="protein sequence ID" value="KAG5648388.1"/>
    <property type="molecule type" value="Genomic_DNA"/>
</dbReference>
<keyword evidence="1" id="KW-0540">Nuclease</keyword>
<keyword evidence="2" id="KW-0378">Hydrolase</keyword>
<comment type="caution">
    <text evidence="8">The sequence shown here is derived from an EMBL/GenBank/DDBJ whole genome shotgun (WGS) entry which is preliminary data.</text>
</comment>
<protein>
    <recommendedName>
        <fullName evidence="5">U6 snRNA phosphodiesterase 1</fullName>
    </recommendedName>
    <alternativeName>
        <fullName evidence="6">3'-5' RNA exonuclease USB1</fullName>
    </alternativeName>
</protein>
<dbReference type="PANTHER" id="PTHR13522">
    <property type="entry name" value="U6 SNRNA PHOSPHODIESTERASE 1"/>
    <property type="match status" value="1"/>
</dbReference>
<dbReference type="GO" id="GO:0005634">
    <property type="term" value="C:nucleus"/>
    <property type="evidence" value="ECO:0007669"/>
    <property type="project" value="TreeGrafter"/>
</dbReference>
<dbReference type="Pfam" id="PF09749">
    <property type="entry name" value="HVSL"/>
    <property type="match status" value="1"/>
</dbReference>
<dbReference type="InterPro" id="IPR027521">
    <property type="entry name" value="Usb1"/>
</dbReference>
<keyword evidence="3" id="KW-0456">Lyase</keyword>
<proteinExistence type="predicted"/>
<organism evidence="8 9">
    <name type="scientific">Asterophora parasitica</name>
    <dbReference type="NCBI Taxonomy" id="117018"/>
    <lineage>
        <taxon>Eukaryota</taxon>
        <taxon>Fungi</taxon>
        <taxon>Dikarya</taxon>
        <taxon>Basidiomycota</taxon>
        <taxon>Agaricomycotina</taxon>
        <taxon>Agaricomycetes</taxon>
        <taxon>Agaricomycetidae</taxon>
        <taxon>Agaricales</taxon>
        <taxon>Tricholomatineae</taxon>
        <taxon>Lyophyllaceae</taxon>
        <taxon>Asterophora</taxon>
    </lineage>
</organism>
<evidence type="ECO:0000313" key="9">
    <source>
        <dbReference type="Proteomes" id="UP000775547"/>
    </source>
</evidence>
<evidence type="ECO:0000256" key="3">
    <source>
        <dbReference type="ARBA" id="ARBA00023239"/>
    </source>
</evidence>
<dbReference type="Gene3D" id="3.90.1140.10">
    <property type="entry name" value="Cyclic phosphodiesterase"/>
    <property type="match status" value="1"/>
</dbReference>
<dbReference type="Proteomes" id="UP000775547">
    <property type="component" value="Unassembled WGS sequence"/>
</dbReference>
<keyword evidence="4" id="KW-0539">Nucleus</keyword>
<dbReference type="GO" id="GO:0016829">
    <property type="term" value="F:lyase activity"/>
    <property type="evidence" value="ECO:0007669"/>
    <property type="project" value="UniProtKB-KW"/>
</dbReference>
<reference evidence="8" key="1">
    <citation type="submission" date="2020-07" db="EMBL/GenBank/DDBJ databases">
        <authorList>
            <person name="Nieuwenhuis M."/>
            <person name="Van De Peppel L.J.J."/>
        </authorList>
    </citation>
    <scope>NUCLEOTIDE SEQUENCE</scope>
    <source>
        <strain evidence="8">AP01</strain>
        <tissue evidence="8">Mycelium</tissue>
    </source>
</reference>
<dbReference type="PANTHER" id="PTHR13522:SF3">
    <property type="entry name" value="U6 SNRNA PHOSPHODIESTERASE 1"/>
    <property type="match status" value="1"/>
</dbReference>
<sequence length="289" mass="32554">MLVNYSSSDGEEEEPDPPAKRRKLPSLSSSMLSPLPIDRLELHQGRIRTNPHVEGQWVAHVYVSLVVDRRSVLSRYMDDILTYSKTVSPTLNDFWSNEPSKKRELHISLSRPTYLRAHQREDLKKVVKTLSETFPPFTLCFATFSELINDERTRAFLTMELQRMAGALTPALQAIRQKEYYSDPRFHASIAWVLLDRPSPTENSSPNVAGDSPTLDEGTPRNRMHAVGDSREPQAERFITIPHLPGNLVSDLNELYGAQISSTKAGAFDVDAISVKIGKEVYTCRLSGT</sequence>
<dbReference type="AlphaFoldDB" id="A0A9P7KFB5"/>
<dbReference type="GO" id="GO:0000175">
    <property type="term" value="F:3'-5'-RNA exonuclease activity"/>
    <property type="evidence" value="ECO:0007669"/>
    <property type="project" value="TreeGrafter"/>
</dbReference>
<reference evidence="8" key="2">
    <citation type="submission" date="2021-10" db="EMBL/GenBank/DDBJ databases">
        <title>Phylogenomics reveals ancestral predisposition of the termite-cultivated fungus Termitomyces towards a domesticated lifestyle.</title>
        <authorList>
            <person name="Auxier B."/>
            <person name="Grum-Grzhimaylo A."/>
            <person name="Cardenas M.E."/>
            <person name="Lodge J.D."/>
            <person name="Laessoe T."/>
            <person name="Pedersen O."/>
            <person name="Smith M.E."/>
            <person name="Kuyper T.W."/>
            <person name="Franco-Molano E.A."/>
            <person name="Baroni T.J."/>
            <person name="Aanen D.K."/>
        </authorList>
    </citation>
    <scope>NUCLEOTIDE SEQUENCE</scope>
    <source>
        <strain evidence="8">AP01</strain>
        <tissue evidence="8">Mycelium</tissue>
    </source>
</reference>
<name>A0A9P7KFB5_9AGAR</name>
<evidence type="ECO:0000256" key="6">
    <source>
        <dbReference type="ARBA" id="ARBA00030030"/>
    </source>
</evidence>
<evidence type="ECO:0000256" key="5">
    <source>
        <dbReference type="ARBA" id="ARBA00029543"/>
    </source>
</evidence>
<evidence type="ECO:0000256" key="7">
    <source>
        <dbReference type="SAM" id="MobiDB-lite"/>
    </source>
</evidence>
<evidence type="ECO:0000313" key="8">
    <source>
        <dbReference type="EMBL" id="KAG5648388.1"/>
    </source>
</evidence>
<evidence type="ECO:0000256" key="4">
    <source>
        <dbReference type="ARBA" id="ARBA00023242"/>
    </source>
</evidence>
<evidence type="ECO:0000256" key="2">
    <source>
        <dbReference type="ARBA" id="ARBA00022801"/>
    </source>
</evidence>
<dbReference type="GO" id="GO:0034477">
    <property type="term" value="P:U6 snRNA 3'-end processing"/>
    <property type="evidence" value="ECO:0007669"/>
    <property type="project" value="InterPro"/>
</dbReference>
<keyword evidence="9" id="KW-1185">Reference proteome</keyword>
<evidence type="ECO:0000256" key="1">
    <source>
        <dbReference type="ARBA" id="ARBA00022722"/>
    </source>
</evidence>